<dbReference type="EMBL" id="AP026867">
    <property type="protein sequence ID" value="BDS11967.1"/>
    <property type="molecule type" value="Genomic_DNA"/>
</dbReference>
<evidence type="ECO:0000256" key="9">
    <source>
        <dbReference type="ARBA" id="ARBA00023306"/>
    </source>
</evidence>
<dbReference type="InterPro" id="IPR027417">
    <property type="entry name" value="P-loop_NTPase"/>
</dbReference>
<dbReference type="SUPFAM" id="SSF52540">
    <property type="entry name" value="P-loop containing nucleoside triphosphate hydrolases"/>
    <property type="match status" value="1"/>
</dbReference>
<dbReference type="Gene3D" id="3.40.50.300">
    <property type="entry name" value="P-loop containing nucleotide triphosphate hydrolases"/>
    <property type="match status" value="1"/>
</dbReference>
<keyword evidence="13" id="KW-1185">Reference proteome</keyword>
<dbReference type="FunFam" id="3.40.50.300:FF:000098">
    <property type="entry name" value="Probable GTP-binding protein EngB"/>
    <property type="match status" value="1"/>
</dbReference>
<evidence type="ECO:0000313" key="13">
    <source>
        <dbReference type="Proteomes" id="UP001060919"/>
    </source>
</evidence>
<dbReference type="InterPro" id="IPR019987">
    <property type="entry name" value="GTP-bd_ribosome_bio_YsxC"/>
</dbReference>
<dbReference type="InterPro" id="IPR030393">
    <property type="entry name" value="G_ENGB_dom"/>
</dbReference>
<comment type="function">
    <text evidence="10">Necessary for normal cell division and for the maintenance of normal septation.</text>
</comment>
<keyword evidence="5 10" id="KW-0547">Nucleotide-binding</keyword>
<feature type="domain" description="EngB-type G" evidence="11">
    <location>
        <begin position="22"/>
        <end position="197"/>
    </location>
</feature>
<dbReference type="HAMAP" id="MF_00321">
    <property type="entry name" value="GTPase_EngB"/>
    <property type="match status" value="1"/>
</dbReference>
<evidence type="ECO:0000313" key="12">
    <source>
        <dbReference type="EMBL" id="BDS11967.1"/>
    </source>
</evidence>
<dbReference type="InterPro" id="IPR006073">
    <property type="entry name" value="GTP-bd"/>
</dbReference>
<keyword evidence="6" id="KW-0460">Magnesium</keyword>
<dbReference type="PANTHER" id="PTHR11649">
    <property type="entry name" value="MSS1/TRME-RELATED GTP-BINDING PROTEIN"/>
    <property type="match status" value="1"/>
</dbReference>
<sequence length="207" mass="24308">MEIYHAKYISSHTKLSQCPKPDRPEYAFIGRSNVGKSSLINMVCNNKSLAKTSSQPGKTQTINYYDVDEDWYLVDLPGYGYARIAQRTRQVWREMIGDYFTKRPNIQCAFLLIDSCIPPQEKDIEFANWMGENRVPFIIVFTKNDKKKSSKNKNFLSDFKKEFLKYWNEMPQYFITSSKQKTGRDGILEFIGSLNDQYYDYLDSIKE</sequence>
<protein>
    <recommendedName>
        <fullName evidence="10">Probable GTP-binding protein EngB</fullName>
    </recommendedName>
</protein>
<dbReference type="PROSITE" id="PS51706">
    <property type="entry name" value="G_ENGB"/>
    <property type="match status" value="1"/>
</dbReference>
<dbReference type="GO" id="GO:0046872">
    <property type="term" value="F:metal ion binding"/>
    <property type="evidence" value="ECO:0007669"/>
    <property type="project" value="UniProtKB-KW"/>
</dbReference>
<evidence type="ECO:0000256" key="1">
    <source>
        <dbReference type="ARBA" id="ARBA00001946"/>
    </source>
</evidence>
<keyword evidence="7 10" id="KW-0342">GTP-binding</keyword>
<keyword evidence="4" id="KW-0479">Metal-binding</keyword>
<reference evidence="12" key="1">
    <citation type="submission" date="2022-09" db="EMBL/GenBank/DDBJ databases">
        <title>Aureispira anguillicida sp. nov., isolated from Leptocephalus of Japanese eel Anguilla japonica.</title>
        <authorList>
            <person name="Yuasa K."/>
            <person name="Mekata T."/>
            <person name="Ikunari K."/>
        </authorList>
    </citation>
    <scope>NUCLEOTIDE SEQUENCE</scope>
    <source>
        <strain evidence="12">EL160426</strain>
    </source>
</reference>
<evidence type="ECO:0000256" key="10">
    <source>
        <dbReference type="HAMAP-Rule" id="MF_00321"/>
    </source>
</evidence>
<evidence type="ECO:0000256" key="5">
    <source>
        <dbReference type="ARBA" id="ARBA00022741"/>
    </source>
</evidence>
<dbReference type="PANTHER" id="PTHR11649:SF13">
    <property type="entry name" value="ENGB-TYPE G DOMAIN-CONTAINING PROTEIN"/>
    <property type="match status" value="1"/>
</dbReference>
<keyword evidence="3 10" id="KW-0132">Cell division</keyword>
<evidence type="ECO:0000256" key="3">
    <source>
        <dbReference type="ARBA" id="ARBA00022618"/>
    </source>
</evidence>
<evidence type="ECO:0000259" key="11">
    <source>
        <dbReference type="PROSITE" id="PS51706"/>
    </source>
</evidence>
<evidence type="ECO:0000256" key="6">
    <source>
        <dbReference type="ARBA" id="ARBA00022842"/>
    </source>
</evidence>
<evidence type="ECO:0000256" key="2">
    <source>
        <dbReference type="ARBA" id="ARBA00009638"/>
    </source>
</evidence>
<gene>
    <name evidence="10" type="primary">engB</name>
    <name evidence="12" type="ORF">AsAng_0026820</name>
</gene>
<accession>A0A916DTP4</accession>
<dbReference type="CDD" id="cd01876">
    <property type="entry name" value="YihA_EngB"/>
    <property type="match status" value="1"/>
</dbReference>
<keyword evidence="8 10" id="KW-0717">Septation</keyword>
<dbReference type="GO" id="GO:0000917">
    <property type="term" value="P:division septum assembly"/>
    <property type="evidence" value="ECO:0007669"/>
    <property type="project" value="UniProtKB-KW"/>
</dbReference>
<proteinExistence type="inferred from homology"/>
<dbReference type="KEGG" id="aup:AsAng_0026820"/>
<comment type="cofactor">
    <cofactor evidence="1">
        <name>Mg(2+)</name>
        <dbReference type="ChEBI" id="CHEBI:18420"/>
    </cofactor>
</comment>
<organism evidence="12 13">
    <name type="scientific">Aureispira anguillae</name>
    <dbReference type="NCBI Taxonomy" id="2864201"/>
    <lineage>
        <taxon>Bacteria</taxon>
        <taxon>Pseudomonadati</taxon>
        <taxon>Bacteroidota</taxon>
        <taxon>Saprospiria</taxon>
        <taxon>Saprospirales</taxon>
        <taxon>Saprospiraceae</taxon>
        <taxon>Aureispira</taxon>
    </lineage>
</organism>
<dbReference type="GO" id="GO:0005525">
    <property type="term" value="F:GTP binding"/>
    <property type="evidence" value="ECO:0007669"/>
    <property type="project" value="UniProtKB-UniRule"/>
</dbReference>
<dbReference type="Proteomes" id="UP001060919">
    <property type="component" value="Chromosome"/>
</dbReference>
<evidence type="ECO:0000256" key="4">
    <source>
        <dbReference type="ARBA" id="ARBA00022723"/>
    </source>
</evidence>
<dbReference type="NCBIfam" id="TIGR03598">
    <property type="entry name" value="GTPase_YsxC"/>
    <property type="match status" value="1"/>
</dbReference>
<dbReference type="Pfam" id="PF01926">
    <property type="entry name" value="MMR_HSR1"/>
    <property type="match status" value="1"/>
</dbReference>
<name>A0A916DTP4_9BACT</name>
<keyword evidence="9 10" id="KW-0131">Cell cycle</keyword>
<dbReference type="RefSeq" id="WP_264793096.1">
    <property type="nucleotide sequence ID" value="NZ_AP026867.1"/>
</dbReference>
<comment type="similarity">
    <text evidence="2 10">Belongs to the TRAFAC class TrmE-Era-EngA-EngB-Septin-like GTPase superfamily. EngB GTPase family.</text>
</comment>
<evidence type="ECO:0000256" key="7">
    <source>
        <dbReference type="ARBA" id="ARBA00023134"/>
    </source>
</evidence>
<evidence type="ECO:0000256" key="8">
    <source>
        <dbReference type="ARBA" id="ARBA00023210"/>
    </source>
</evidence>
<dbReference type="AlphaFoldDB" id="A0A916DTP4"/>